<keyword evidence="3" id="KW-1185">Reference proteome</keyword>
<dbReference type="EMBL" id="KB445795">
    <property type="protein sequence ID" value="EMD38361.1"/>
    <property type="molecule type" value="Genomic_DNA"/>
</dbReference>
<name>M2RHT7_CERS8</name>
<dbReference type="AlphaFoldDB" id="M2RHT7"/>
<evidence type="ECO:0000256" key="1">
    <source>
        <dbReference type="SAM" id="MobiDB-lite"/>
    </source>
</evidence>
<accession>M2RHT7</accession>
<reference evidence="2 3" key="1">
    <citation type="journal article" date="2012" name="Proc. Natl. Acad. Sci. U.S.A.">
        <title>Comparative genomics of Ceriporiopsis subvermispora and Phanerochaete chrysosporium provide insight into selective ligninolysis.</title>
        <authorList>
            <person name="Fernandez-Fueyo E."/>
            <person name="Ruiz-Duenas F.J."/>
            <person name="Ferreira P."/>
            <person name="Floudas D."/>
            <person name="Hibbett D.S."/>
            <person name="Canessa P."/>
            <person name="Larrondo L.F."/>
            <person name="James T.Y."/>
            <person name="Seelenfreund D."/>
            <person name="Lobos S."/>
            <person name="Polanco R."/>
            <person name="Tello M."/>
            <person name="Honda Y."/>
            <person name="Watanabe T."/>
            <person name="Watanabe T."/>
            <person name="Ryu J.S."/>
            <person name="Kubicek C.P."/>
            <person name="Schmoll M."/>
            <person name="Gaskell J."/>
            <person name="Hammel K.E."/>
            <person name="St John F.J."/>
            <person name="Vanden Wymelenberg A."/>
            <person name="Sabat G."/>
            <person name="Splinter BonDurant S."/>
            <person name="Syed K."/>
            <person name="Yadav J.S."/>
            <person name="Doddapaneni H."/>
            <person name="Subramanian V."/>
            <person name="Lavin J.L."/>
            <person name="Oguiza J.A."/>
            <person name="Perez G."/>
            <person name="Pisabarro A.G."/>
            <person name="Ramirez L."/>
            <person name="Santoyo F."/>
            <person name="Master E."/>
            <person name="Coutinho P.M."/>
            <person name="Henrissat B."/>
            <person name="Lombard V."/>
            <person name="Magnuson J.K."/>
            <person name="Kuees U."/>
            <person name="Hori C."/>
            <person name="Igarashi K."/>
            <person name="Samejima M."/>
            <person name="Held B.W."/>
            <person name="Barry K.W."/>
            <person name="LaButti K.M."/>
            <person name="Lapidus A."/>
            <person name="Lindquist E.A."/>
            <person name="Lucas S.M."/>
            <person name="Riley R."/>
            <person name="Salamov A.A."/>
            <person name="Hoffmeister D."/>
            <person name="Schwenk D."/>
            <person name="Hadar Y."/>
            <person name="Yarden O."/>
            <person name="de Vries R.P."/>
            <person name="Wiebenga A."/>
            <person name="Stenlid J."/>
            <person name="Eastwood D."/>
            <person name="Grigoriev I.V."/>
            <person name="Berka R.M."/>
            <person name="Blanchette R.A."/>
            <person name="Kersten P."/>
            <person name="Martinez A.T."/>
            <person name="Vicuna R."/>
            <person name="Cullen D."/>
        </authorList>
    </citation>
    <scope>NUCLEOTIDE SEQUENCE [LARGE SCALE GENOMIC DNA]</scope>
    <source>
        <strain evidence="2 3">B</strain>
    </source>
</reference>
<feature type="region of interest" description="Disordered" evidence="1">
    <location>
        <begin position="1"/>
        <end position="36"/>
    </location>
</feature>
<feature type="region of interest" description="Disordered" evidence="1">
    <location>
        <begin position="89"/>
        <end position="113"/>
    </location>
</feature>
<evidence type="ECO:0000313" key="2">
    <source>
        <dbReference type="EMBL" id="EMD38361.1"/>
    </source>
</evidence>
<dbReference type="Proteomes" id="UP000016930">
    <property type="component" value="Unassembled WGS sequence"/>
</dbReference>
<dbReference type="HOGENOM" id="CLU_104307_1_0_1"/>
<protein>
    <submittedName>
        <fullName evidence="2">Uncharacterized protein</fullName>
    </submittedName>
</protein>
<evidence type="ECO:0000313" key="3">
    <source>
        <dbReference type="Proteomes" id="UP000016930"/>
    </source>
</evidence>
<sequence length="174" mass="19008">MSERSAHKATLSKSPPPCSPAKRRRGAVGNSRVSRRRTCARPECFIKPAGPALFDGLPWISGMEAIPDGIDAWDIADLSLLCVENLPGAEAPSTGPVRRTKTSSRSSPLAPRPELIPEHVHRPLPTLEIPARETLCFDRIASDPRTPPPREAFVPSEVLFQGLHPVLPSELRNF</sequence>
<organism evidence="2 3">
    <name type="scientific">Ceriporiopsis subvermispora (strain B)</name>
    <name type="common">White-rot fungus</name>
    <name type="synonym">Gelatoporia subvermispora</name>
    <dbReference type="NCBI Taxonomy" id="914234"/>
    <lineage>
        <taxon>Eukaryota</taxon>
        <taxon>Fungi</taxon>
        <taxon>Dikarya</taxon>
        <taxon>Basidiomycota</taxon>
        <taxon>Agaricomycotina</taxon>
        <taxon>Agaricomycetes</taxon>
        <taxon>Polyporales</taxon>
        <taxon>Gelatoporiaceae</taxon>
        <taxon>Gelatoporia</taxon>
    </lineage>
</organism>
<proteinExistence type="predicted"/>
<dbReference type="OrthoDB" id="3204463at2759"/>
<gene>
    <name evidence="2" type="ORF">CERSUDRAFT_64617</name>
</gene>